<dbReference type="Pfam" id="PF07179">
    <property type="entry name" value="SseB"/>
    <property type="match status" value="1"/>
</dbReference>
<feature type="compositionally biased region" description="Basic residues" evidence="1">
    <location>
        <begin position="1"/>
        <end position="12"/>
    </location>
</feature>
<organism evidence="3 4">
    <name type="scientific">Microcella frigidaquae</name>
    <dbReference type="NCBI Taxonomy" id="424758"/>
    <lineage>
        <taxon>Bacteria</taxon>
        <taxon>Bacillati</taxon>
        <taxon>Actinomycetota</taxon>
        <taxon>Actinomycetes</taxon>
        <taxon>Micrococcales</taxon>
        <taxon>Microbacteriaceae</taxon>
        <taxon>Microcella</taxon>
    </lineage>
</organism>
<feature type="region of interest" description="Disordered" evidence="1">
    <location>
        <begin position="1"/>
        <end position="26"/>
    </location>
</feature>
<sequence>MPKKRPSKRPGRAPRPVGLPAAALPASTLPPEQRLGAALARQDAAAVAFALRNDHVIVPLLPVEGEPQVRVFRRGEADKYMLLLFSAPENYAAMTPQEPEHRVLAYDGETLRDFLEQNIGVLEAVWFDVAGPYAMQAEPQDVLDALRLPREGADPAAGDDAQA</sequence>
<dbReference type="InterPro" id="IPR009839">
    <property type="entry name" value="SseB_N"/>
</dbReference>
<feature type="domain" description="SseB protein N-terminal" evidence="2">
    <location>
        <begin position="37"/>
        <end position="142"/>
    </location>
</feature>
<evidence type="ECO:0000313" key="3">
    <source>
        <dbReference type="EMBL" id="MBB5618238.1"/>
    </source>
</evidence>
<keyword evidence="4" id="KW-1185">Reference proteome</keyword>
<evidence type="ECO:0000256" key="1">
    <source>
        <dbReference type="SAM" id="MobiDB-lite"/>
    </source>
</evidence>
<dbReference type="Proteomes" id="UP000552883">
    <property type="component" value="Unassembled WGS sequence"/>
</dbReference>
<proteinExistence type="predicted"/>
<dbReference type="EMBL" id="JACHBS010000001">
    <property type="protein sequence ID" value="MBB5618238.1"/>
    <property type="molecule type" value="Genomic_DNA"/>
</dbReference>
<accession>A0A840XNQ9</accession>
<gene>
    <name evidence="3" type="ORF">BJ959_001734</name>
</gene>
<dbReference type="RefSeq" id="WP_183321951.1">
    <property type="nucleotide sequence ID" value="NZ_BAAANZ010000004.1"/>
</dbReference>
<name>A0A840XNQ9_9MICO</name>
<evidence type="ECO:0000259" key="2">
    <source>
        <dbReference type="Pfam" id="PF07179"/>
    </source>
</evidence>
<evidence type="ECO:0000313" key="4">
    <source>
        <dbReference type="Proteomes" id="UP000552883"/>
    </source>
</evidence>
<protein>
    <recommendedName>
        <fullName evidence="2">SseB protein N-terminal domain-containing protein</fullName>
    </recommendedName>
</protein>
<dbReference type="AlphaFoldDB" id="A0A840XNQ9"/>
<comment type="caution">
    <text evidence="3">The sequence shown here is derived from an EMBL/GenBank/DDBJ whole genome shotgun (WGS) entry which is preliminary data.</text>
</comment>
<reference evidence="3 4" key="1">
    <citation type="submission" date="2020-08" db="EMBL/GenBank/DDBJ databases">
        <title>Sequencing the genomes of 1000 actinobacteria strains.</title>
        <authorList>
            <person name="Klenk H.-P."/>
        </authorList>
    </citation>
    <scope>NUCLEOTIDE SEQUENCE [LARGE SCALE GENOMIC DNA]</scope>
    <source>
        <strain evidence="3 4">DSM 23889</strain>
    </source>
</reference>